<dbReference type="GO" id="GO:0006511">
    <property type="term" value="P:ubiquitin-dependent protein catabolic process"/>
    <property type="evidence" value="ECO:0007669"/>
    <property type="project" value="InterPro"/>
</dbReference>
<proteinExistence type="predicted"/>
<sequence length="681" mass="79527">MNSQFLGSRSSFKYLSNIPSISHESLLATFDNEDSKTKKIARNVLQMEVAYARYHQTDSKDIKKQCITKIVTKLADFKREFRSDNEAVSLVELNIYPLLRSLLMNLPQRGVGSPYYTTLYEVVVDNLAMIANRDDIADWIQNDIPMMNKLFTLFNDVKSVDSVFVLFHNILFLTEFDLRKIKLFKIVEKLNRLTFFMFIKVLTSTLFQPDSNEAPKLSDSITLKANQLPIYTINHSIILAVPSILDKAYHLLEYSMRPNFFSPSLITSPRSDVYDWGKKKKKKKKKKNEPPHTGEPPLSQAHARMILEQLNLEYRGDAVEFLKEYSRATYQADLIVFIYSLANGNRRYHVLKKLKQLGFAKLAEDMIKSLKWNVSEYEEEVNPFFIRKIQLLRIILLFFDMEATRAPFASSCSIISRHEEHLINGVERCQDSQCLKEKTSIISTLWESYERAKGIEKERSFLTCCIQTVLKSPNLNLNAYFEKKGLLKGLVNEVSSPLDQYKAFYQMNFDVLGEMIKFKLPAFIYLNNRLRANPQEFQVLMENVMANIIETNVFVRYLSLSLYHFSTQPNIEYDFENCLFNRFLEENIFKVMKLLIDSLTLDKISVDIVAQRKGQLNDYIAELKVMGQEDFVDRILELFDLWNRFYFNNTRDLVSIETSSQFKFDEILKLQVSLKVLLKKE</sequence>
<evidence type="ECO:0000313" key="2">
    <source>
        <dbReference type="EMBL" id="EGG21038.1"/>
    </source>
</evidence>
<dbReference type="STRING" id="1054147.F4PUG6"/>
<dbReference type="PANTHER" id="PTHR31743:SF1">
    <property type="entry name" value="SHORT TRANSIENT RECEPTOR POTENTIAL CHANNEL 4-ASSOCIATED PROTEIN"/>
    <property type="match status" value="1"/>
</dbReference>
<name>F4PUG6_CACFS</name>
<protein>
    <submittedName>
        <fullName evidence="2">Uncharacterized protein</fullName>
    </submittedName>
</protein>
<dbReference type="EMBL" id="GL883010">
    <property type="protein sequence ID" value="EGG21038.1"/>
    <property type="molecule type" value="Genomic_DNA"/>
</dbReference>
<dbReference type="KEGG" id="dfa:DFA_00908"/>
<dbReference type="OMA" id="YNSCICT"/>
<dbReference type="GO" id="GO:0019902">
    <property type="term" value="F:phosphatase binding"/>
    <property type="evidence" value="ECO:0007669"/>
    <property type="project" value="TreeGrafter"/>
</dbReference>
<organism evidence="2 3">
    <name type="scientific">Cavenderia fasciculata</name>
    <name type="common">Slime mold</name>
    <name type="synonym">Dictyostelium fasciculatum</name>
    <dbReference type="NCBI Taxonomy" id="261658"/>
    <lineage>
        <taxon>Eukaryota</taxon>
        <taxon>Amoebozoa</taxon>
        <taxon>Evosea</taxon>
        <taxon>Eumycetozoa</taxon>
        <taxon>Dictyostelia</taxon>
        <taxon>Acytosteliales</taxon>
        <taxon>Cavenderiaceae</taxon>
        <taxon>Cavenderia</taxon>
    </lineage>
</organism>
<dbReference type="InterPro" id="IPR022162">
    <property type="entry name" value="TRPC4AP"/>
</dbReference>
<keyword evidence="3" id="KW-1185">Reference proteome</keyword>
<dbReference type="Pfam" id="PF12463">
    <property type="entry name" value="DUF3689"/>
    <property type="match status" value="1"/>
</dbReference>
<dbReference type="OrthoDB" id="21238at2759"/>
<dbReference type="AlphaFoldDB" id="F4PUG6"/>
<dbReference type="PANTHER" id="PTHR31743">
    <property type="entry name" value="TRANSIENT RECEPTOR POTENTIAL CHANNEL 4-ASSOCIATED PROTEIN TCPC4AP"/>
    <property type="match status" value="1"/>
</dbReference>
<gene>
    <name evidence="2" type="ORF">DFA_00908</name>
</gene>
<dbReference type="Proteomes" id="UP000007797">
    <property type="component" value="Unassembled WGS sequence"/>
</dbReference>
<reference evidence="3" key="1">
    <citation type="journal article" date="2011" name="Genome Res.">
        <title>Phylogeny-wide analysis of social amoeba genomes highlights ancient origins for complex intercellular communication.</title>
        <authorList>
            <person name="Heidel A.J."/>
            <person name="Lawal H.M."/>
            <person name="Felder M."/>
            <person name="Schilde C."/>
            <person name="Helps N.R."/>
            <person name="Tunggal B."/>
            <person name="Rivero F."/>
            <person name="John U."/>
            <person name="Schleicher M."/>
            <person name="Eichinger L."/>
            <person name="Platzer M."/>
            <person name="Noegel A.A."/>
            <person name="Schaap P."/>
            <person name="Gloeckner G."/>
        </authorList>
    </citation>
    <scope>NUCLEOTIDE SEQUENCE [LARGE SCALE GENOMIC DNA]</scope>
    <source>
        <strain evidence="3">SH3</strain>
    </source>
</reference>
<dbReference type="GO" id="GO:0031464">
    <property type="term" value="C:Cul4A-RING E3 ubiquitin ligase complex"/>
    <property type="evidence" value="ECO:0007669"/>
    <property type="project" value="InterPro"/>
</dbReference>
<evidence type="ECO:0000313" key="3">
    <source>
        <dbReference type="Proteomes" id="UP000007797"/>
    </source>
</evidence>
<feature type="compositionally biased region" description="Basic residues" evidence="1">
    <location>
        <begin position="278"/>
        <end position="287"/>
    </location>
</feature>
<evidence type="ECO:0000256" key="1">
    <source>
        <dbReference type="SAM" id="MobiDB-lite"/>
    </source>
</evidence>
<dbReference type="RefSeq" id="XP_004358888.1">
    <property type="nucleotide sequence ID" value="XM_004358831.1"/>
</dbReference>
<dbReference type="GeneID" id="14872659"/>
<feature type="region of interest" description="Disordered" evidence="1">
    <location>
        <begin position="276"/>
        <end position="298"/>
    </location>
</feature>
<accession>F4PUG6</accession>